<feature type="compositionally biased region" description="Low complexity" evidence="1">
    <location>
        <begin position="409"/>
        <end position="431"/>
    </location>
</feature>
<dbReference type="AlphaFoldDB" id="A0AAE0C1S3"/>
<feature type="non-terminal residue" evidence="2">
    <location>
        <position position="438"/>
    </location>
</feature>
<gene>
    <name evidence="2" type="ORF">CYMTET_44492</name>
</gene>
<feature type="region of interest" description="Disordered" evidence="1">
    <location>
        <begin position="408"/>
        <end position="438"/>
    </location>
</feature>
<comment type="caution">
    <text evidence="2">The sequence shown here is derived from an EMBL/GenBank/DDBJ whole genome shotgun (WGS) entry which is preliminary data.</text>
</comment>
<organism evidence="2 3">
    <name type="scientific">Cymbomonas tetramitiformis</name>
    <dbReference type="NCBI Taxonomy" id="36881"/>
    <lineage>
        <taxon>Eukaryota</taxon>
        <taxon>Viridiplantae</taxon>
        <taxon>Chlorophyta</taxon>
        <taxon>Pyramimonadophyceae</taxon>
        <taxon>Pyramimonadales</taxon>
        <taxon>Pyramimonadaceae</taxon>
        <taxon>Cymbomonas</taxon>
    </lineage>
</organism>
<evidence type="ECO:0000313" key="3">
    <source>
        <dbReference type="Proteomes" id="UP001190700"/>
    </source>
</evidence>
<evidence type="ECO:0000313" key="2">
    <source>
        <dbReference type="EMBL" id="KAK3245960.1"/>
    </source>
</evidence>
<proteinExistence type="predicted"/>
<evidence type="ECO:0000256" key="1">
    <source>
        <dbReference type="SAM" id="MobiDB-lite"/>
    </source>
</evidence>
<sequence>MRAASNSVTQLTSQGKKSVFAVKRRLGLPSASKFTRYDVPLHHDTKPGDLLCQQISISVTGDVLDTTFTSFTIRPRGPQHATFALSGSKDSEPLELVLQEQVLIHATDALGVYYFFKDLREREPTYLITVHATTYDHDEDKFAAYIAGFDFLFRQYTTVVPFDQNHDPSPNNTNCVGRNLDRCGLLVSHWLTCAAGLLGGGGLLCAYCCKKTPCCQPQQTPYKAGPRVKSCLSRSRRCMLHPLICAHTLSSLFMLPIRFCGMLAGNCIDGKQEGFKMSKGCQKCCEDTVGGAGNGVTRVLKAEFTSYRCAALHSNTQLGLSRVFARANFAASRLLNLKIAGLRARPMHKLSSYRPFATPFARPESKLQSEVIRSTLALQPLLAPRPLAQAQKRVAGFTSPSIAWSCQLPTATSSSSPPTPSTSSSSPPFSSRGSEDRH</sequence>
<dbReference type="Proteomes" id="UP001190700">
    <property type="component" value="Unassembled WGS sequence"/>
</dbReference>
<reference evidence="2 3" key="1">
    <citation type="journal article" date="2015" name="Genome Biol. Evol.">
        <title>Comparative Genomics of a Bacterivorous Green Alga Reveals Evolutionary Causalities and Consequences of Phago-Mixotrophic Mode of Nutrition.</title>
        <authorList>
            <person name="Burns J.A."/>
            <person name="Paasch A."/>
            <person name="Narechania A."/>
            <person name="Kim E."/>
        </authorList>
    </citation>
    <scope>NUCLEOTIDE SEQUENCE [LARGE SCALE GENOMIC DNA]</scope>
    <source>
        <strain evidence="2 3">PLY_AMNH</strain>
    </source>
</reference>
<protein>
    <submittedName>
        <fullName evidence="2">Uncharacterized protein</fullName>
    </submittedName>
</protein>
<dbReference type="EMBL" id="LGRX02030228">
    <property type="protein sequence ID" value="KAK3245960.1"/>
    <property type="molecule type" value="Genomic_DNA"/>
</dbReference>
<name>A0AAE0C1S3_9CHLO</name>
<keyword evidence="3" id="KW-1185">Reference proteome</keyword>
<accession>A0AAE0C1S3</accession>